<protein>
    <submittedName>
        <fullName evidence="1">Uncharacterized protein</fullName>
    </submittedName>
</protein>
<dbReference type="Proteomes" id="UP001320706">
    <property type="component" value="Unassembled WGS sequence"/>
</dbReference>
<sequence length="84" mass="9031">MSQRFLNPPSGASSSAPSEAWNPLLKCDNSSALPTVSAKLSSRHRQIQQIARGSPRMSLPYSTHGSCQCPSDGAMWTPTANTER</sequence>
<organism evidence="1 2">
    <name type="scientific">Zalaria obscura</name>
    <dbReference type="NCBI Taxonomy" id="2024903"/>
    <lineage>
        <taxon>Eukaryota</taxon>
        <taxon>Fungi</taxon>
        <taxon>Dikarya</taxon>
        <taxon>Ascomycota</taxon>
        <taxon>Pezizomycotina</taxon>
        <taxon>Dothideomycetes</taxon>
        <taxon>Dothideomycetidae</taxon>
        <taxon>Dothideales</taxon>
        <taxon>Zalariaceae</taxon>
        <taxon>Zalaria</taxon>
    </lineage>
</organism>
<name>A0ACC3SBE7_9PEZI</name>
<reference evidence="1" key="1">
    <citation type="submission" date="2024-02" db="EMBL/GenBank/DDBJ databases">
        <title>Metagenome Assembled Genome of Zalaria obscura JY119.</title>
        <authorList>
            <person name="Vighnesh L."/>
            <person name="Jagadeeshwari U."/>
            <person name="Venkata Ramana C."/>
            <person name="Sasikala C."/>
        </authorList>
    </citation>
    <scope>NUCLEOTIDE SEQUENCE</scope>
    <source>
        <strain evidence="1">JY119</strain>
    </source>
</reference>
<evidence type="ECO:0000313" key="1">
    <source>
        <dbReference type="EMBL" id="KAK8204311.1"/>
    </source>
</evidence>
<keyword evidence="2" id="KW-1185">Reference proteome</keyword>
<proteinExistence type="predicted"/>
<comment type="caution">
    <text evidence="1">The sequence shown here is derived from an EMBL/GenBank/DDBJ whole genome shotgun (WGS) entry which is preliminary data.</text>
</comment>
<gene>
    <name evidence="1" type="ORF">M8818_005156</name>
</gene>
<evidence type="ECO:0000313" key="2">
    <source>
        <dbReference type="Proteomes" id="UP001320706"/>
    </source>
</evidence>
<dbReference type="EMBL" id="JAMKPW020000028">
    <property type="protein sequence ID" value="KAK8204311.1"/>
    <property type="molecule type" value="Genomic_DNA"/>
</dbReference>
<accession>A0ACC3SBE7</accession>